<dbReference type="GO" id="GO:0006753">
    <property type="term" value="P:nucleoside phosphate metabolic process"/>
    <property type="evidence" value="ECO:0007669"/>
    <property type="project" value="TreeGrafter"/>
</dbReference>
<feature type="domain" description="Nudix hydrolase" evidence="3">
    <location>
        <begin position="41"/>
        <end position="170"/>
    </location>
</feature>
<dbReference type="GO" id="GO:0005829">
    <property type="term" value="C:cytosol"/>
    <property type="evidence" value="ECO:0007669"/>
    <property type="project" value="TreeGrafter"/>
</dbReference>
<sequence>MPVKPEILKVTPTAKSRLFQVEELELRFSNGVERTYERLASRGRGAVMIVAVDESDHVILIREYAGGIDDYTLTLPKGLVDPGEDLPTAADRELKEEAGFGARNLHILKEMTAAPNYMGHKLTAIIARDLYPCKLEGDEPEPLEVVLWPLSDIDTLVQKAEFTEGRAIAALYMTRHYLLNNKD</sequence>
<reference evidence="4 5" key="1">
    <citation type="journal article" date="2019" name="Biochem. Eng. J.">
        <title>Metabolic engineering of the marine bacteria Neptunomonas concharum for the production of acetoin and meso-2,3-butanediol from acetate.</title>
        <authorList>
            <person name="Li W."/>
            <person name="Pu N."/>
            <person name="Liu C.-X."/>
            <person name="Yuan Q.-P."/>
            <person name="Li Z.-J."/>
        </authorList>
    </citation>
    <scope>NUCLEOTIDE SEQUENCE [LARGE SCALE GENOMIC DNA]</scope>
    <source>
        <strain evidence="4 5">JCM17730</strain>
    </source>
</reference>
<dbReference type="InterPro" id="IPR015797">
    <property type="entry name" value="NUDIX_hydrolase-like_dom_sf"/>
</dbReference>
<evidence type="ECO:0000256" key="2">
    <source>
        <dbReference type="ARBA" id="ARBA00022801"/>
    </source>
</evidence>
<dbReference type="AlphaFoldDB" id="A0A5P1RES0"/>
<dbReference type="KEGG" id="ncu:F0U83_16115"/>
<proteinExistence type="predicted"/>
<gene>
    <name evidence="4" type="primary">nudE</name>
    <name evidence="4" type="ORF">F0U83_16115</name>
</gene>
<dbReference type="PROSITE" id="PS51462">
    <property type="entry name" value="NUDIX"/>
    <property type="match status" value="1"/>
</dbReference>
<dbReference type="NCBIfam" id="NF008736">
    <property type="entry name" value="PRK11762.1"/>
    <property type="match status" value="1"/>
</dbReference>
<dbReference type="InterPro" id="IPR000086">
    <property type="entry name" value="NUDIX_hydrolase_dom"/>
</dbReference>
<evidence type="ECO:0000313" key="4">
    <source>
        <dbReference type="EMBL" id="QEQ98113.1"/>
    </source>
</evidence>
<dbReference type="GO" id="GO:0019693">
    <property type="term" value="P:ribose phosphate metabolic process"/>
    <property type="evidence" value="ECO:0007669"/>
    <property type="project" value="TreeGrafter"/>
</dbReference>
<dbReference type="FunFam" id="3.90.79.10:FF:000006">
    <property type="entry name" value="ADP compounds hydrolase NudE"/>
    <property type="match status" value="1"/>
</dbReference>
<dbReference type="RefSeq" id="WP_138988069.1">
    <property type="nucleotide sequence ID" value="NZ_CP043869.1"/>
</dbReference>
<organism evidence="4 5">
    <name type="scientific">Neptunomonas concharum</name>
    <dbReference type="NCBI Taxonomy" id="1031538"/>
    <lineage>
        <taxon>Bacteria</taxon>
        <taxon>Pseudomonadati</taxon>
        <taxon>Pseudomonadota</taxon>
        <taxon>Gammaproteobacteria</taxon>
        <taxon>Oceanospirillales</taxon>
        <taxon>Oceanospirillaceae</taxon>
        <taxon>Neptunomonas</taxon>
    </lineage>
</organism>
<evidence type="ECO:0000259" key="3">
    <source>
        <dbReference type="PROSITE" id="PS51462"/>
    </source>
</evidence>
<dbReference type="EMBL" id="CP043869">
    <property type="protein sequence ID" value="QEQ98113.1"/>
    <property type="molecule type" value="Genomic_DNA"/>
</dbReference>
<dbReference type="Gene3D" id="3.90.79.10">
    <property type="entry name" value="Nucleoside Triphosphate Pyrophosphohydrolase"/>
    <property type="match status" value="1"/>
</dbReference>
<dbReference type="Pfam" id="PF00293">
    <property type="entry name" value="NUDIX"/>
    <property type="match status" value="1"/>
</dbReference>
<dbReference type="CDD" id="cd24156">
    <property type="entry name" value="NUDIX_ADPRase_NudE"/>
    <property type="match status" value="1"/>
</dbReference>
<dbReference type="Proteomes" id="UP000324760">
    <property type="component" value="Chromosome"/>
</dbReference>
<keyword evidence="5" id="KW-1185">Reference proteome</keyword>
<dbReference type="SUPFAM" id="SSF55811">
    <property type="entry name" value="Nudix"/>
    <property type="match status" value="1"/>
</dbReference>
<name>A0A5P1RES0_9GAMM</name>
<comment type="cofactor">
    <cofactor evidence="1">
        <name>Mg(2+)</name>
        <dbReference type="ChEBI" id="CHEBI:18420"/>
    </cofactor>
</comment>
<dbReference type="InterPro" id="IPR020084">
    <property type="entry name" value="NUDIX_hydrolase_CS"/>
</dbReference>
<protein>
    <submittedName>
        <fullName evidence="4">ADP compounds hydrolase NudE</fullName>
    </submittedName>
</protein>
<keyword evidence="2 4" id="KW-0378">Hydrolase</keyword>
<dbReference type="PANTHER" id="PTHR11839">
    <property type="entry name" value="UDP/ADP-SUGAR PYROPHOSPHATASE"/>
    <property type="match status" value="1"/>
</dbReference>
<dbReference type="OrthoDB" id="9806150at2"/>
<evidence type="ECO:0000256" key="1">
    <source>
        <dbReference type="ARBA" id="ARBA00001946"/>
    </source>
</evidence>
<accession>A0A5P1RES0</accession>
<dbReference type="PANTHER" id="PTHR11839:SF12">
    <property type="entry name" value="ADP COMPOUNDS HYDROLASE NUDE"/>
    <property type="match status" value="1"/>
</dbReference>
<dbReference type="PROSITE" id="PS00893">
    <property type="entry name" value="NUDIX_BOX"/>
    <property type="match status" value="1"/>
</dbReference>
<evidence type="ECO:0000313" key="5">
    <source>
        <dbReference type="Proteomes" id="UP000324760"/>
    </source>
</evidence>
<dbReference type="GO" id="GO:0019144">
    <property type="term" value="F:ADP-sugar diphosphatase activity"/>
    <property type="evidence" value="ECO:0007669"/>
    <property type="project" value="TreeGrafter"/>
</dbReference>